<comment type="catalytic activity">
    <reaction evidence="11 13">
        <text>L-cysteinyl-[protein] + hexadecanoyl-CoA = S-hexadecanoyl-L-cysteinyl-[protein] + CoA</text>
        <dbReference type="Rhea" id="RHEA:36683"/>
        <dbReference type="Rhea" id="RHEA-COMP:10131"/>
        <dbReference type="Rhea" id="RHEA-COMP:11032"/>
        <dbReference type="ChEBI" id="CHEBI:29950"/>
        <dbReference type="ChEBI" id="CHEBI:57287"/>
        <dbReference type="ChEBI" id="CHEBI:57379"/>
        <dbReference type="ChEBI" id="CHEBI:74151"/>
        <dbReference type="EC" id="2.3.1.225"/>
    </reaction>
</comment>
<evidence type="ECO:0000256" key="2">
    <source>
        <dbReference type="ARBA" id="ARBA00004520"/>
    </source>
</evidence>
<dbReference type="FunCoup" id="A0A3N4KU23">
    <property type="interactions" value="609"/>
</dbReference>
<organism evidence="16 17">
    <name type="scientific">Morchella conica CCBAS932</name>
    <dbReference type="NCBI Taxonomy" id="1392247"/>
    <lineage>
        <taxon>Eukaryota</taxon>
        <taxon>Fungi</taxon>
        <taxon>Dikarya</taxon>
        <taxon>Ascomycota</taxon>
        <taxon>Pezizomycotina</taxon>
        <taxon>Pezizomycetes</taxon>
        <taxon>Pezizales</taxon>
        <taxon>Morchellaceae</taxon>
        <taxon>Morchella</taxon>
    </lineage>
</organism>
<evidence type="ECO:0000313" key="16">
    <source>
        <dbReference type="EMBL" id="RPB14026.1"/>
    </source>
</evidence>
<evidence type="ECO:0000256" key="7">
    <source>
        <dbReference type="ARBA" id="ARBA00023043"/>
    </source>
</evidence>
<dbReference type="Pfam" id="PF01529">
    <property type="entry name" value="DHHC"/>
    <property type="match status" value="1"/>
</dbReference>
<dbReference type="PROSITE" id="PS50088">
    <property type="entry name" value="ANK_REPEAT"/>
    <property type="match status" value="5"/>
</dbReference>
<protein>
    <recommendedName>
        <fullName evidence="13">Palmitoyltransferase</fullName>
        <ecNumber evidence="13">2.3.1.225</ecNumber>
    </recommendedName>
</protein>
<dbReference type="PROSITE" id="PS50216">
    <property type="entry name" value="DHHC"/>
    <property type="match status" value="1"/>
</dbReference>
<name>A0A3N4KU23_9PEZI</name>
<evidence type="ECO:0000256" key="12">
    <source>
        <dbReference type="PROSITE-ProRule" id="PRU00023"/>
    </source>
</evidence>
<keyword evidence="13" id="KW-0012">Acyltransferase</keyword>
<dbReference type="SUPFAM" id="SSF48403">
    <property type="entry name" value="Ankyrin repeat"/>
    <property type="match status" value="1"/>
</dbReference>
<dbReference type="InParanoid" id="A0A3N4KU23"/>
<feature type="domain" description="Palmitoyltransferase DHHC" evidence="15">
    <location>
        <begin position="437"/>
        <end position="573"/>
    </location>
</feature>
<feature type="repeat" description="ANK" evidence="12">
    <location>
        <begin position="115"/>
        <end position="147"/>
    </location>
</feature>
<dbReference type="InterPro" id="IPR036770">
    <property type="entry name" value="Ankyrin_rpt-contain_sf"/>
</dbReference>
<keyword evidence="9" id="KW-0564">Palmitate</keyword>
<evidence type="ECO:0000256" key="5">
    <source>
        <dbReference type="ARBA" id="ARBA00022737"/>
    </source>
</evidence>
<dbReference type="OrthoDB" id="6781668at2759"/>
<feature type="repeat" description="ANK" evidence="12">
    <location>
        <begin position="181"/>
        <end position="213"/>
    </location>
</feature>
<reference evidence="16 17" key="1">
    <citation type="journal article" date="2018" name="Nat. Ecol. Evol.">
        <title>Pezizomycetes genomes reveal the molecular basis of ectomycorrhizal truffle lifestyle.</title>
        <authorList>
            <person name="Murat C."/>
            <person name="Payen T."/>
            <person name="Noel B."/>
            <person name="Kuo A."/>
            <person name="Morin E."/>
            <person name="Chen J."/>
            <person name="Kohler A."/>
            <person name="Krizsan K."/>
            <person name="Balestrini R."/>
            <person name="Da Silva C."/>
            <person name="Montanini B."/>
            <person name="Hainaut M."/>
            <person name="Levati E."/>
            <person name="Barry K.W."/>
            <person name="Belfiori B."/>
            <person name="Cichocki N."/>
            <person name="Clum A."/>
            <person name="Dockter R.B."/>
            <person name="Fauchery L."/>
            <person name="Guy J."/>
            <person name="Iotti M."/>
            <person name="Le Tacon F."/>
            <person name="Lindquist E.A."/>
            <person name="Lipzen A."/>
            <person name="Malagnac F."/>
            <person name="Mello A."/>
            <person name="Molinier V."/>
            <person name="Miyauchi S."/>
            <person name="Poulain J."/>
            <person name="Riccioni C."/>
            <person name="Rubini A."/>
            <person name="Sitrit Y."/>
            <person name="Splivallo R."/>
            <person name="Traeger S."/>
            <person name="Wang M."/>
            <person name="Zifcakova L."/>
            <person name="Wipf D."/>
            <person name="Zambonelli A."/>
            <person name="Paolocci F."/>
            <person name="Nowrousian M."/>
            <person name="Ottonello S."/>
            <person name="Baldrian P."/>
            <person name="Spatafora J.W."/>
            <person name="Henrissat B."/>
            <person name="Nagy L.G."/>
            <person name="Aury J.M."/>
            <person name="Wincker P."/>
            <person name="Grigoriev I.V."/>
            <person name="Bonfante P."/>
            <person name="Martin F.M."/>
        </authorList>
    </citation>
    <scope>NUCLEOTIDE SEQUENCE [LARGE SCALE GENOMIC DNA]</scope>
    <source>
        <strain evidence="16 17">CCBAS932</strain>
    </source>
</reference>
<evidence type="ECO:0000256" key="14">
    <source>
        <dbReference type="SAM" id="MobiDB-lite"/>
    </source>
</evidence>
<gene>
    <name evidence="16" type="ORF">P167DRAFT_485390</name>
</gene>
<evidence type="ECO:0000256" key="8">
    <source>
        <dbReference type="ARBA" id="ARBA00023136"/>
    </source>
</evidence>
<dbReference type="Gene3D" id="1.25.40.20">
    <property type="entry name" value="Ankyrin repeat-containing domain"/>
    <property type="match status" value="1"/>
</dbReference>
<comment type="domain">
    <text evidence="13">The DHHC domain is required for palmitoyltransferase activity.</text>
</comment>
<evidence type="ECO:0000256" key="3">
    <source>
        <dbReference type="ARBA" id="ARBA00010104"/>
    </source>
</evidence>
<evidence type="ECO:0000256" key="6">
    <source>
        <dbReference type="ARBA" id="ARBA00022989"/>
    </source>
</evidence>
<dbReference type="Pfam" id="PF13637">
    <property type="entry name" value="Ank_4"/>
    <property type="match status" value="1"/>
</dbReference>
<dbReference type="PANTHER" id="PTHR24161">
    <property type="entry name" value="ANK_REP_REGION DOMAIN-CONTAINING PROTEIN-RELATED"/>
    <property type="match status" value="1"/>
</dbReference>
<feature type="compositionally biased region" description="Basic residues" evidence="14">
    <location>
        <begin position="624"/>
        <end position="637"/>
    </location>
</feature>
<evidence type="ECO:0000313" key="17">
    <source>
        <dbReference type="Proteomes" id="UP000277580"/>
    </source>
</evidence>
<feature type="repeat" description="ANK" evidence="12">
    <location>
        <begin position="148"/>
        <end position="180"/>
    </location>
</feature>
<evidence type="ECO:0000256" key="13">
    <source>
        <dbReference type="RuleBase" id="RU079119"/>
    </source>
</evidence>
<dbReference type="STRING" id="1392247.A0A3N4KU23"/>
<keyword evidence="13" id="KW-0808">Transferase</keyword>
<sequence>MRHDNQRSNAPPGFPTPSKSSVAPPTVDMDTVELRDMMASSPPPELELKDDIIKLSMMGDEVAVKALLDRGEITARWTDADGIGPLHWAAINNRYAVCKLLIERGADVNAKGGESVSTPAMWAAQRGHYYTVNLLLRNGADPLLADSSGYNILHLATFDGNLLLLVLLLHQGIPVDSRDPLMHTSLMWAAYKGYASSVDLFLRWGADIHAVDDNGFTALHWAIVRGNFGCIQKLIEYGSDRFVKNNDGKTPALVAEELKTQRVWWDALEECGYDRDGNPLHPTGTILGVRVQDKTAVLHKFFFCWPTVVVWAVTMCLVQLPWFLGIPAAGAVGAGLHWVADRALDYGDGEKAMYKTPYLAGIFGATAFWIAERWIFHILPNTFGTVPFSNIFFGIFFGFCVYFYIVCMLYDPGYIPKLSSVTEQKAVIEELLTLWKYDSENFCVQCMVRMPLRAKHCKRCARCVAKHDHHCPWVFNCIGVKNHRQFFLFVLCLELGIFILVNLVITHFTLLPPTTGYPVCALLAEPFCSPILQDPFTVYISLWGCLQTTWVTMLLVVQLVQIARAQTTYESMHGSRHHGHAHASFNEHKVAATIASTIAAGSSSMDGAQLTPGHRGPDPATAHGHAHHGHGHGRGGAHSHDTCWTKVKKALGVGAFVNITSDRGGAARARGNPFSRGVITNCRDFWCDPAPLLRPSREGGGEALLGGGVVDYFNMYETPPRMRMRGGAGAGGGAGGRYQRLAEEEEEV</sequence>
<comment type="subcellular location">
    <subcellularLocation>
        <location evidence="2">Early endosome membrane</location>
        <topology evidence="2">Multi-pass membrane protein</topology>
    </subcellularLocation>
</comment>
<evidence type="ECO:0000256" key="10">
    <source>
        <dbReference type="ARBA" id="ARBA00023288"/>
    </source>
</evidence>
<feature type="transmembrane region" description="Helical" evidence="13">
    <location>
        <begin position="536"/>
        <end position="557"/>
    </location>
</feature>
<keyword evidence="10" id="KW-0449">Lipoprotein</keyword>
<dbReference type="EMBL" id="ML119120">
    <property type="protein sequence ID" value="RPB14026.1"/>
    <property type="molecule type" value="Genomic_DNA"/>
</dbReference>
<dbReference type="PANTHER" id="PTHR24161:SF85">
    <property type="entry name" value="PALMITOYLTRANSFERASE HIP14"/>
    <property type="match status" value="1"/>
</dbReference>
<dbReference type="GO" id="GO:0019706">
    <property type="term" value="F:protein-cysteine S-palmitoyltransferase activity"/>
    <property type="evidence" value="ECO:0007669"/>
    <property type="project" value="UniProtKB-EC"/>
</dbReference>
<keyword evidence="17" id="KW-1185">Reference proteome</keyword>
<feature type="region of interest" description="Disordered" evidence="14">
    <location>
        <begin position="724"/>
        <end position="748"/>
    </location>
</feature>
<evidence type="ECO:0000256" key="4">
    <source>
        <dbReference type="ARBA" id="ARBA00022692"/>
    </source>
</evidence>
<evidence type="ECO:0000256" key="9">
    <source>
        <dbReference type="ARBA" id="ARBA00023139"/>
    </source>
</evidence>
<keyword evidence="4 13" id="KW-0812">Transmembrane</keyword>
<keyword evidence="7 12" id="KW-0040">ANK repeat</keyword>
<dbReference type="SMART" id="SM00248">
    <property type="entry name" value="ANK"/>
    <property type="match status" value="5"/>
</dbReference>
<comment type="similarity">
    <text evidence="3">Belongs to the DHHC palmitoyltransferase family. AKR/ZDHHC17 subfamily.</text>
</comment>
<feature type="transmembrane region" description="Helical" evidence="13">
    <location>
        <begin position="486"/>
        <end position="505"/>
    </location>
</feature>
<evidence type="ECO:0000256" key="11">
    <source>
        <dbReference type="ARBA" id="ARBA00048048"/>
    </source>
</evidence>
<feature type="transmembrane region" description="Helical" evidence="13">
    <location>
        <begin position="352"/>
        <end position="371"/>
    </location>
</feature>
<dbReference type="PROSITE" id="PS50297">
    <property type="entry name" value="ANK_REP_REGION"/>
    <property type="match status" value="3"/>
</dbReference>
<dbReference type="InterPro" id="IPR001594">
    <property type="entry name" value="Palmitoyltrfase_DHHC"/>
</dbReference>
<keyword evidence="5" id="KW-0677">Repeat</keyword>
<feature type="transmembrane region" description="Helical" evidence="13">
    <location>
        <begin position="391"/>
        <end position="410"/>
    </location>
</feature>
<dbReference type="Pfam" id="PF12796">
    <property type="entry name" value="Ank_2"/>
    <property type="match status" value="1"/>
</dbReference>
<evidence type="ECO:0000259" key="15">
    <source>
        <dbReference type="Pfam" id="PF01529"/>
    </source>
</evidence>
<keyword evidence="6 13" id="KW-1133">Transmembrane helix</keyword>
<evidence type="ECO:0000256" key="1">
    <source>
        <dbReference type="ARBA" id="ARBA00002100"/>
    </source>
</evidence>
<dbReference type="GO" id="GO:0031901">
    <property type="term" value="C:early endosome membrane"/>
    <property type="evidence" value="ECO:0007669"/>
    <property type="project" value="UniProtKB-SubCell"/>
</dbReference>
<proteinExistence type="inferred from homology"/>
<dbReference type="EC" id="2.3.1.225" evidence="13"/>
<dbReference type="InterPro" id="IPR002110">
    <property type="entry name" value="Ankyrin_rpt"/>
</dbReference>
<feature type="repeat" description="ANK" evidence="12">
    <location>
        <begin position="81"/>
        <end position="113"/>
    </location>
</feature>
<feature type="transmembrane region" description="Helical" evidence="13">
    <location>
        <begin position="320"/>
        <end position="340"/>
    </location>
</feature>
<accession>A0A3N4KU23</accession>
<dbReference type="AlphaFoldDB" id="A0A3N4KU23"/>
<dbReference type="Proteomes" id="UP000277580">
    <property type="component" value="Unassembled WGS sequence"/>
</dbReference>
<feature type="region of interest" description="Disordered" evidence="14">
    <location>
        <begin position="603"/>
        <end position="640"/>
    </location>
</feature>
<keyword evidence="8 13" id="KW-0472">Membrane</keyword>
<feature type="compositionally biased region" description="Gly residues" evidence="14">
    <location>
        <begin position="726"/>
        <end position="736"/>
    </location>
</feature>
<feature type="region of interest" description="Disordered" evidence="14">
    <location>
        <begin position="1"/>
        <end position="26"/>
    </location>
</feature>
<comment type="function">
    <text evidence="1">Palmitoyltransferase specific for casein kinase 1.</text>
</comment>
<feature type="repeat" description="ANK" evidence="12">
    <location>
        <begin position="214"/>
        <end position="246"/>
    </location>
</feature>
<feature type="transmembrane region" description="Helical" evidence="13">
    <location>
        <begin position="297"/>
        <end position="314"/>
    </location>
</feature>